<dbReference type="Pfam" id="PF00005">
    <property type="entry name" value="ABC_tran"/>
    <property type="match status" value="1"/>
</dbReference>
<dbReference type="EMBL" id="PEWN01000107">
    <property type="protein sequence ID" value="PIU51010.1"/>
    <property type="molecule type" value="Genomic_DNA"/>
</dbReference>
<keyword evidence="7" id="KW-1278">Translocase</keyword>
<dbReference type="InterPro" id="IPR017871">
    <property type="entry name" value="ABC_transporter-like_CS"/>
</dbReference>
<reference evidence="11" key="1">
    <citation type="submission" date="2017-09" db="EMBL/GenBank/DDBJ databases">
        <title>Depth-based differentiation of microbial function through sediment-hosted aquifers and enrichment of novel symbionts in the deep terrestrial subsurface.</title>
        <authorList>
            <person name="Probst A.J."/>
            <person name="Ladd B."/>
            <person name="Jarett J.K."/>
            <person name="Geller-Mcgrath D.E."/>
            <person name="Sieber C.M.K."/>
            <person name="Emerson J.B."/>
            <person name="Anantharaman K."/>
            <person name="Thomas B.C."/>
            <person name="Malmstrom R."/>
            <person name="Stieglmeier M."/>
            <person name="Klingl A."/>
            <person name="Woyke T."/>
            <person name="Ryan C.M."/>
            <person name="Banfield J.F."/>
        </authorList>
    </citation>
    <scope>NUCLEOTIDE SEQUENCE [LARGE SCALE GENOMIC DNA]</scope>
</reference>
<dbReference type="SMART" id="SM00382">
    <property type="entry name" value="AAA"/>
    <property type="match status" value="1"/>
</dbReference>
<proteinExistence type="inferred from homology"/>
<evidence type="ECO:0000256" key="2">
    <source>
        <dbReference type="ARBA" id="ARBA00005417"/>
    </source>
</evidence>
<keyword evidence="6 10" id="KW-0067">ATP-binding</keyword>
<dbReference type="AlphaFoldDB" id="A0A2M6ZF43"/>
<dbReference type="FunFam" id="3.40.50.300:FF:000224">
    <property type="entry name" value="Energy-coupling factor transporter ATP-binding protein EcfA"/>
    <property type="match status" value="1"/>
</dbReference>
<dbReference type="PANTHER" id="PTHR43553:SF24">
    <property type="entry name" value="ENERGY-COUPLING FACTOR TRANSPORTER ATP-BINDING PROTEIN ECFA1"/>
    <property type="match status" value="1"/>
</dbReference>
<evidence type="ECO:0000256" key="8">
    <source>
        <dbReference type="ARBA" id="ARBA00023136"/>
    </source>
</evidence>
<keyword evidence="8" id="KW-0472">Membrane</keyword>
<comment type="subcellular location">
    <subcellularLocation>
        <location evidence="1">Cell membrane</location>
    </subcellularLocation>
</comment>
<dbReference type="Gene3D" id="3.40.50.300">
    <property type="entry name" value="P-loop containing nucleotide triphosphate hydrolases"/>
    <property type="match status" value="1"/>
</dbReference>
<dbReference type="InterPro" id="IPR003593">
    <property type="entry name" value="AAA+_ATPase"/>
</dbReference>
<dbReference type="SUPFAM" id="SSF52540">
    <property type="entry name" value="P-loop containing nucleoside triphosphate hydrolases"/>
    <property type="match status" value="1"/>
</dbReference>
<dbReference type="InterPro" id="IPR050095">
    <property type="entry name" value="ECF_ABC_transporter_ATP-bd"/>
</dbReference>
<sequence length="233" mass="25567">MDKAIEIRNLSYSYPDGSAVFEGINLKINEGERVGIIGPNGAGKTTLLLHLNGILRGKDEVKIFGLGLNNGNLHEIRKRVGLVFQDPDDQLFSPTVFDDVAFGPLNMELSKDEVNNRVKEALEEVGMSGFEKRFSHALSAGEKKRIAIATVLSMNPDILAIDEPTSNLDPGMRKNLIALLGGFQTTLIIASHDLNMVEQLCTRVILLNRGRIIAEGIASEMLENKKLMQENGL</sequence>
<dbReference type="PROSITE" id="PS00211">
    <property type="entry name" value="ABC_TRANSPORTER_1"/>
    <property type="match status" value="1"/>
</dbReference>
<gene>
    <name evidence="10" type="ORF">COS91_06725</name>
</gene>
<organism evidence="10 11">
    <name type="scientific">Candidatus Desantisbacteria bacterium CG07_land_8_20_14_0_80_39_15</name>
    <dbReference type="NCBI Taxonomy" id="1974549"/>
    <lineage>
        <taxon>Bacteria</taxon>
        <taxon>Candidatus Desantisiibacteriota</taxon>
    </lineage>
</organism>
<evidence type="ECO:0000256" key="7">
    <source>
        <dbReference type="ARBA" id="ARBA00022967"/>
    </source>
</evidence>
<dbReference type="GO" id="GO:0043190">
    <property type="term" value="C:ATP-binding cassette (ABC) transporter complex"/>
    <property type="evidence" value="ECO:0007669"/>
    <property type="project" value="TreeGrafter"/>
</dbReference>
<comment type="caution">
    <text evidence="10">The sequence shown here is derived from an EMBL/GenBank/DDBJ whole genome shotgun (WGS) entry which is preliminary data.</text>
</comment>
<name>A0A2M6ZF43_9BACT</name>
<evidence type="ECO:0000256" key="1">
    <source>
        <dbReference type="ARBA" id="ARBA00004236"/>
    </source>
</evidence>
<dbReference type="InterPro" id="IPR027417">
    <property type="entry name" value="P-loop_NTPase"/>
</dbReference>
<dbReference type="InterPro" id="IPR015856">
    <property type="entry name" value="ABC_transpr_CbiO/EcfA_su"/>
</dbReference>
<dbReference type="PROSITE" id="PS50893">
    <property type="entry name" value="ABC_TRANSPORTER_2"/>
    <property type="match status" value="1"/>
</dbReference>
<accession>A0A2M6ZF43</accession>
<evidence type="ECO:0000256" key="4">
    <source>
        <dbReference type="ARBA" id="ARBA00022475"/>
    </source>
</evidence>
<dbReference type="GO" id="GO:0042626">
    <property type="term" value="F:ATPase-coupled transmembrane transporter activity"/>
    <property type="evidence" value="ECO:0007669"/>
    <property type="project" value="TreeGrafter"/>
</dbReference>
<dbReference type="GO" id="GO:0016887">
    <property type="term" value="F:ATP hydrolysis activity"/>
    <property type="evidence" value="ECO:0007669"/>
    <property type="project" value="InterPro"/>
</dbReference>
<evidence type="ECO:0000313" key="11">
    <source>
        <dbReference type="Proteomes" id="UP000229227"/>
    </source>
</evidence>
<evidence type="ECO:0000256" key="3">
    <source>
        <dbReference type="ARBA" id="ARBA00022448"/>
    </source>
</evidence>
<dbReference type="GO" id="GO:0005524">
    <property type="term" value="F:ATP binding"/>
    <property type="evidence" value="ECO:0007669"/>
    <property type="project" value="UniProtKB-KW"/>
</dbReference>
<protein>
    <submittedName>
        <fullName evidence="10">Cobalt ABC transporter ATP-binding protein</fullName>
    </submittedName>
</protein>
<comment type="similarity">
    <text evidence="2">Belongs to the ABC transporter superfamily.</text>
</comment>
<dbReference type="PANTHER" id="PTHR43553">
    <property type="entry name" value="HEAVY METAL TRANSPORTER"/>
    <property type="match status" value="1"/>
</dbReference>
<evidence type="ECO:0000256" key="6">
    <source>
        <dbReference type="ARBA" id="ARBA00022840"/>
    </source>
</evidence>
<dbReference type="Proteomes" id="UP000229227">
    <property type="component" value="Unassembled WGS sequence"/>
</dbReference>
<dbReference type="CDD" id="cd03225">
    <property type="entry name" value="ABC_cobalt_CbiO_domain1"/>
    <property type="match status" value="1"/>
</dbReference>
<evidence type="ECO:0000259" key="9">
    <source>
        <dbReference type="PROSITE" id="PS50893"/>
    </source>
</evidence>
<evidence type="ECO:0000256" key="5">
    <source>
        <dbReference type="ARBA" id="ARBA00022741"/>
    </source>
</evidence>
<dbReference type="InterPro" id="IPR003439">
    <property type="entry name" value="ABC_transporter-like_ATP-bd"/>
</dbReference>
<keyword evidence="5" id="KW-0547">Nucleotide-binding</keyword>
<keyword evidence="3" id="KW-0813">Transport</keyword>
<keyword evidence="4" id="KW-1003">Cell membrane</keyword>
<feature type="domain" description="ABC transporter" evidence="9">
    <location>
        <begin position="5"/>
        <end position="231"/>
    </location>
</feature>
<evidence type="ECO:0000313" key="10">
    <source>
        <dbReference type="EMBL" id="PIU51010.1"/>
    </source>
</evidence>